<comment type="similarity">
    <text evidence="8">Belongs to the cytochrome b5 family.</text>
</comment>
<dbReference type="SMART" id="SM01117">
    <property type="entry name" value="Cyt-b5"/>
    <property type="match status" value="1"/>
</dbReference>
<proteinExistence type="inferred from homology"/>
<feature type="domain" description="Cytochrome b5 heme-binding" evidence="11">
    <location>
        <begin position="20"/>
        <end position="89"/>
    </location>
</feature>
<dbReference type="InterPro" id="IPR001199">
    <property type="entry name" value="Cyt_B5-like_heme/steroid-bd"/>
</dbReference>
<keyword evidence="6" id="KW-0206">Cytoskeleton</keyword>
<gene>
    <name evidence="12" type="ORF">RUM43_008636</name>
</gene>
<dbReference type="PANTHER" id="PTHR21281">
    <property type="entry name" value="CYTOCHROME B5 DOMAIN-CONTAINING PROTEIN 1"/>
    <property type="match status" value="1"/>
</dbReference>
<reference evidence="12 13" key="1">
    <citation type="submission" date="2023-10" db="EMBL/GenBank/DDBJ databases">
        <title>Genomes of two closely related lineages of the louse Polyplax serrata with different host specificities.</title>
        <authorList>
            <person name="Martinu J."/>
            <person name="Tarabai H."/>
            <person name="Stefka J."/>
            <person name="Hypsa V."/>
        </authorList>
    </citation>
    <scope>NUCLEOTIDE SEQUENCE [LARGE SCALE GENOMIC DNA]</scope>
    <source>
        <strain evidence="12">HR10_N</strain>
    </source>
</reference>
<dbReference type="Proteomes" id="UP001372834">
    <property type="component" value="Unassembled WGS sequence"/>
</dbReference>
<name>A0AAN8PG84_POLSC</name>
<keyword evidence="4" id="KW-0479">Metal-binding</keyword>
<dbReference type="PANTHER" id="PTHR21281:SF0">
    <property type="entry name" value="CYTOCHROME B5 DOMAIN-CONTAINING PROTEIN 1"/>
    <property type="match status" value="1"/>
</dbReference>
<dbReference type="InterPro" id="IPR036400">
    <property type="entry name" value="Cyt_B5-like_heme/steroid_sf"/>
</dbReference>
<comment type="caution">
    <text evidence="12">The sequence shown here is derived from an EMBL/GenBank/DDBJ whole genome shotgun (WGS) entry which is preliminary data.</text>
</comment>
<keyword evidence="7" id="KW-0966">Cell projection</keyword>
<dbReference type="AlphaFoldDB" id="A0AAN8PG84"/>
<evidence type="ECO:0000313" key="13">
    <source>
        <dbReference type="Proteomes" id="UP001372834"/>
    </source>
</evidence>
<evidence type="ECO:0000256" key="5">
    <source>
        <dbReference type="ARBA" id="ARBA00023004"/>
    </source>
</evidence>
<dbReference type="InterPro" id="IPR052320">
    <property type="entry name" value="Cytochrome_b5_domain"/>
</dbReference>
<dbReference type="PROSITE" id="PS50255">
    <property type="entry name" value="CYTOCHROME_B5_2"/>
    <property type="match status" value="1"/>
</dbReference>
<organism evidence="12 13">
    <name type="scientific">Polyplax serrata</name>
    <name type="common">Common mouse louse</name>
    <dbReference type="NCBI Taxonomy" id="468196"/>
    <lineage>
        <taxon>Eukaryota</taxon>
        <taxon>Metazoa</taxon>
        <taxon>Ecdysozoa</taxon>
        <taxon>Arthropoda</taxon>
        <taxon>Hexapoda</taxon>
        <taxon>Insecta</taxon>
        <taxon>Pterygota</taxon>
        <taxon>Neoptera</taxon>
        <taxon>Paraneoptera</taxon>
        <taxon>Psocodea</taxon>
        <taxon>Troctomorpha</taxon>
        <taxon>Phthiraptera</taxon>
        <taxon>Anoplura</taxon>
        <taxon>Polyplacidae</taxon>
        <taxon>Polyplax</taxon>
    </lineage>
</organism>
<dbReference type="GO" id="GO:0005930">
    <property type="term" value="C:axoneme"/>
    <property type="evidence" value="ECO:0007669"/>
    <property type="project" value="UniProtKB-SubCell"/>
</dbReference>
<dbReference type="SUPFAM" id="SSF55856">
    <property type="entry name" value="Cytochrome b5-like heme/steroid binding domain"/>
    <property type="match status" value="1"/>
</dbReference>
<accession>A0AAN8PG84</accession>
<evidence type="ECO:0000256" key="8">
    <source>
        <dbReference type="ARBA" id="ARBA00038168"/>
    </source>
</evidence>
<comment type="function">
    <text evidence="10">Radial spoke stalk protein that binds heme under oxidizing conditions. Required for the coordinated beating of multiple cilia maybe by functioning in a redox signaling pathway.</text>
</comment>
<keyword evidence="5" id="KW-0408">Iron</keyword>
<dbReference type="Gene3D" id="3.10.120.10">
    <property type="entry name" value="Cytochrome b5-like heme/steroid binding domain"/>
    <property type="match status" value="1"/>
</dbReference>
<sequence length="240" mass="27858">MGQKKDENTTKEEKKSESGLRYYLPTDVILHNKPNDIWVSFLGKVCNITPLVKEYKGRRELKPLLAYAGKDISHWFDKRTQDIKFVVHPVTGIKVPYCPHGPIPHVHPQVPSSTWQSIEGVMKPYDGLPWWKDKKYVIGLLSTSPRPVRIINTAIPQSHRHSLAWVAAEENLYQILQRLLPRNSHLTSYTFKFEGENLKMNKTLEENDVPDERLKFSQLGMRDNCYIPAIQLHYNDNLTK</sequence>
<evidence type="ECO:0000313" key="12">
    <source>
        <dbReference type="EMBL" id="KAK6622793.1"/>
    </source>
</evidence>
<evidence type="ECO:0000256" key="6">
    <source>
        <dbReference type="ARBA" id="ARBA00023212"/>
    </source>
</evidence>
<evidence type="ECO:0000256" key="2">
    <source>
        <dbReference type="ARBA" id="ARBA00022490"/>
    </source>
</evidence>
<protein>
    <recommendedName>
        <fullName evidence="9">Cytochrome b5 domain-containing protein 1</fullName>
    </recommendedName>
</protein>
<evidence type="ECO:0000256" key="4">
    <source>
        <dbReference type="ARBA" id="ARBA00022723"/>
    </source>
</evidence>
<keyword evidence="2" id="KW-0963">Cytoplasm</keyword>
<evidence type="ECO:0000256" key="10">
    <source>
        <dbReference type="ARBA" id="ARBA00046139"/>
    </source>
</evidence>
<comment type="subcellular location">
    <subcellularLocation>
        <location evidence="1">Cytoplasm</location>
        <location evidence="1">Cytoskeleton</location>
        <location evidence="1">Cilium axoneme</location>
    </subcellularLocation>
</comment>
<keyword evidence="3" id="KW-0349">Heme</keyword>
<evidence type="ECO:0000256" key="7">
    <source>
        <dbReference type="ARBA" id="ARBA00023273"/>
    </source>
</evidence>
<dbReference type="GO" id="GO:0046872">
    <property type="term" value="F:metal ion binding"/>
    <property type="evidence" value="ECO:0007669"/>
    <property type="project" value="UniProtKB-KW"/>
</dbReference>
<evidence type="ECO:0000259" key="11">
    <source>
        <dbReference type="PROSITE" id="PS50255"/>
    </source>
</evidence>
<evidence type="ECO:0000256" key="3">
    <source>
        <dbReference type="ARBA" id="ARBA00022617"/>
    </source>
</evidence>
<evidence type="ECO:0000256" key="1">
    <source>
        <dbReference type="ARBA" id="ARBA00004430"/>
    </source>
</evidence>
<evidence type="ECO:0000256" key="9">
    <source>
        <dbReference type="ARBA" id="ARBA00040649"/>
    </source>
</evidence>
<dbReference type="Pfam" id="PF00173">
    <property type="entry name" value="Cyt-b5"/>
    <property type="match status" value="1"/>
</dbReference>
<dbReference type="EMBL" id="JAWJWE010000038">
    <property type="protein sequence ID" value="KAK6622793.1"/>
    <property type="molecule type" value="Genomic_DNA"/>
</dbReference>